<name>A0A1M5NHH8_9GAMM</name>
<dbReference type="Proteomes" id="UP000184517">
    <property type="component" value="Unassembled WGS sequence"/>
</dbReference>
<dbReference type="EMBL" id="FQVF01000040">
    <property type="protein sequence ID" value="SHG88988.1"/>
    <property type="molecule type" value="Genomic_DNA"/>
</dbReference>
<reference evidence="2" key="1">
    <citation type="submission" date="2016-11" db="EMBL/GenBank/DDBJ databases">
        <authorList>
            <person name="Varghese N."/>
            <person name="Submissions S."/>
        </authorList>
    </citation>
    <scope>NUCLEOTIDE SEQUENCE [LARGE SCALE GENOMIC DNA]</scope>
    <source>
        <strain evidence="2">DSM 16579</strain>
    </source>
</reference>
<evidence type="ECO:0000313" key="2">
    <source>
        <dbReference type="Proteomes" id="UP000184517"/>
    </source>
</evidence>
<protein>
    <submittedName>
        <fullName evidence="1">Uncharacterized protein</fullName>
    </submittedName>
</protein>
<organism evidence="1 2">
    <name type="scientific">Marinomonas polaris DSM 16579</name>
    <dbReference type="NCBI Taxonomy" id="1122206"/>
    <lineage>
        <taxon>Bacteria</taxon>
        <taxon>Pseudomonadati</taxon>
        <taxon>Pseudomonadota</taxon>
        <taxon>Gammaproteobacteria</taxon>
        <taxon>Oceanospirillales</taxon>
        <taxon>Oceanospirillaceae</taxon>
        <taxon>Marinomonas</taxon>
    </lineage>
</organism>
<dbReference type="AlphaFoldDB" id="A0A1M5NHH8"/>
<sequence>MRVEKDQHRRYQLNFPDELGKRFYLCYFFITEINEKIIYTLDCEVTDKKSLGWNVVEIVNITNSLEVI</sequence>
<proteinExistence type="predicted"/>
<evidence type="ECO:0000313" key="1">
    <source>
        <dbReference type="EMBL" id="SHG88988.1"/>
    </source>
</evidence>
<keyword evidence="2" id="KW-1185">Reference proteome</keyword>
<gene>
    <name evidence="1" type="ORF">SAMN02745753_04660</name>
</gene>
<accession>A0A1M5NHH8</accession>